<feature type="compositionally biased region" description="Low complexity" evidence="1">
    <location>
        <begin position="35"/>
        <end position="47"/>
    </location>
</feature>
<feature type="compositionally biased region" description="Basic residues" evidence="1">
    <location>
        <begin position="48"/>
        <end position="58"/>
    </location>
</feature>
<reference evidence="2" key="1">
    <citation type="submission" date="2016-03" db="EMBL/GenBank/DDBJ databases">
        <title>Mechanisms controlling the formation of the plant cell surface in tip-growing cells are functionally conserved among land plants.</title>
        <authorList>
            <person name="Honkanen S."/>
            <person name="Jones V.A."/>
            <person name="Morieri G."/>
            <person name="Champion C."/>
            <person name="Hetherington A.J."/>
            <person name="Kelly S."/>
            <person name="Saint-Marcoux D."/>
            <person name="Proust H."/>
            <person name="Prescott H."/>
            <person name="Dolan L."/>
        </authorList>
    </citation>
    <scope>NUCLEOTIDE SEQUENCE [LARGE SCALE GENOMIC DNA]</scope>
    <source>
        <tissue evidence="2">Whole gametophyte</tissue>
    </source>
</reference>
<dbReference type="AlphaFoldDB" id="A0A176WF35"/>
<dbReference type="Proteomes" id="UP000077202">
    <property type="component" value="Unassembled WGS sequence"/>
</dbReference>
<accession>A0A176WF35</accession>
<organism evidence="2 3">
    <name type="scientific">Marchantia polymorpha subsp. ruderalis</name>
    <dbReference type="NCBI Taxonomy" id="1480154"/>
    <lineage>
        <taxon>Eukaryota</taxon>
        <taxon>Viridiplantae</taxon>
        <taxon>Streptophyta</taxon>
        <taxon>Embryophyta</taxon>
        <taxon>Marchantiophyta</taxon>
        <taxon>Marchantiopsida</taxon>
        <taxon>Marchantiidae</taxon>
        <taxon>Marchantiales</taxon>
        <taxon>Marchantiaceae</taxon>
        <taxon>Marchantia</taxon>
    </lineage>
</organism>
<keyword evidence="3" id="KW-1185">Reference proteome</keyword>
<name>A0A176WF35_MARPO</name>
<gene>
    <name evidence="2" type="ORF">AXG93_1962s1000</name>
</gene>
<sequence length="175" mass="19500">MTMFWPCDWFLNLRKRQKRAQGVSCETLSERSSDQSETASSSSSVPSVRRRSGRKKGKISAAVSRMRDAYVNCMLNAATIGDCSALVYGNGYCGNDFQFKGSYLSIEEEAAYIRRFQVDFLTILQAKFEGIKGIVHILDHAQVIARTKSSFQKDGTITSSPRTRIKSAQYNGTGL</sequence>
<feature type="region of interest" description="Disordered" evidence="1">
    <location>
        <begin position="34"/>
        <end position="58"/>
    </location>
</feature>
<evidence type="ECO:0000313" key="3">
    <source>
        <dbReference type="Proteomes" id="UP000077202"/>
    </source>
</evidence>
<proteinExistence type="predicted"/>
<dbReference type="EMBL" id="LVLJ01001129">
    <property type="protein sequence ID" value="OAE31243.1"/>
    <property type="molecule type" value="Genomic_DNA"/>
</dbReference>
<comment type="caution">
    <text evidence="2">The sequence shown here is derived from an EMBL/GenBank/DDBJ whole genome shotgun (WGS) entry which is preliminary data.</text>
</comment>
<evidence type="ECO:0000256" key="1">
    <source>
        <dbReference type="SAM" id="MobiDB-lite"/>
    </source>
</evidence>
<protein>
    <submittedName>
        <fullName evidence="2">Uncharacterized protein</fullName>
    </submittedName>
</protein>
<evidence type="ECO:0000313" key="2">
    <source>
        <dbReference type="EMBL" id="OAE31243.1"/>
    </source>
</evidence>